<evidence type="ECO:0000256" key="10">
    <source>
        <dbReference type="SAM" id="MobiDB-lite"/>
    </source>
</evidence>
<keyword evidence="3" id="KW-0813">Transport</keyword>
<dbReference type="InterPro" id="IPR006260">
    <property type="entry name" value="TonB/TolA_C"/>
</dbReference>
<evidence type="ECO:0000256" key="4">
    <source>
        <dbReference type="ARBA" id="ARBA00022475"/>
    </source>
</evidence>
<dbReference type="InterPro" id="IPR037682">
    <property type="entry name" value="TonB_C"/>
</dbReference>
<dbReference type="EMBL" id="JACWUN010000002">
    <property type="protein sequence ID" value="MBD1399482.1"/>
    <property type="molecule type" value="Genomic_DNA"/>
</dbReference>
<feature type="region of interest" description="Disordered" evidence="10">
    <location>
        <begin position="47"/>
        <end position="71"/>
    </location>
</feature>
<dbReference type="GO" id="GO:0031992">
    <property type="term" value="F:energy transducer activity"/>
    <property type="evidence" value="ECO:0007669"/>
    <property type="project" value="TreeGrafter"/>
</dbReference>
<dbReference type="Proteomes" id="UP000632828">
    <property type="component" value="Unassembled WGS sequence"/>
</dbReference>
<protein>
    <submittedName>
        <fullName evidence="12">Energy transducer TonB</fullName>
    </submittedName>
</protein>
<dbReference type="PANTHER" id="PTHR33446:SF2">
    <property type="entry name" value="PROTEIN TONB"/>
    <property type="match status" value="1"/>
</dbReference>
<accession>A0A8J6UKI9</accession>
<evidence type="ECO:0000256" key="5">
    <source>
        <dbReference type="ARBA" id="ARBA00022519"/>
    </source>
</evidence>
<reference evidence="12" key="1">
    <citation type="submission" date="2020-09" db="EMBL/GenBank/DDBJ databases">
        <title>Pelobacter alkaliphilus sp. nov., a novel anaerobic arsenate-reducing bacterium from terrestrial mud volcano.</title>
        <authorList>
            <person name="Khomyakova M.A."/>
            <person name="Merkel A.Y."/>
            <person name="Slobodkin A.I."/>
        </authorList>
    </citation>
    <scope>NUCLEOTIDE SEQUENCE</scope>
    <source>
        <strain evidence="12">M08fum</strain>
    </source>
</reference>
<evidence type="ECO:0000256" key="3">
    <source>
        <dbReference type="ARBA" id="ARBA00022448"/>
    </source>
</evidence>
<evidence type="ECO:0000256" key="6">
    <source>
        <dbReference type="ARBA" id="ARBA00022692"/>
    </source>
</evidence>
<dbReference type="PANTHER" id="PTHR33446">
    <property type="entry name" value="PROTEIN TONB-RELATED"/>
    <property type="match status" value="1"/>
</dbReference>
<dbReference type="Gene3D" id="3.30.1150.10">
    <property type="match status" value="1"/>
</dbReference>
<evidence type="ECO:0000256" key="8">
    <source>
        <dbReference type="ARBA" id="ARBA00022989"/>
    </source>
</evidence>
<dbReference type="NCBIfam" id="TIGR01352">
    <property type="entry name" value="tonB_Cterm"/>
    <property type="match status" value="1"/>
</dbReference>
<evidence type="ECO:0000259" key="11">
    <source>
        <dbReference type="PROSITE" id="PS52015"/>
    </source>
</evidence>
<evidence type="ECO:0000256" key="1">
    <source>
        <dbReference type="ARBA" id="ARBA00004383"/>
    </source>
</evidence>
<feature type="domain" description="TonB C-terminal" evidence="11">
    <location>
        <begin position="184"/>
        <end position="280"/>
    </location>
</feature>
<dbReference type="SUPFAM" id="SSF74653">
    <property type="entry name" value="TolA/TonB C-terminal domain"/>
    <property type="match status" value="1"/>
</dbReference>
<dbReference type="GO" id="GO:0098797">
    <property type="term" value="C:plasma membrane protein complex"/>
    <property type="evidence" value="ECO:0007669"/>
    <property type="project" value="TreeGrafter"/>
</dbReference>
<keyword evidence="7" id="KW-0653">Protein transport</keyword>
<evidence type="ECO:0000256" key="2">
    <source>
        <dbReference type="ARBA" id="ARBA00006555"/>
    </source>
</evidence>
<evidence type="ECO:0000313" key="12">
    <source>
        <dbReference type="EMBL" id="MBD1399482.1"/>
    </source>
</evidence>
<dbReference type="AlphaFoldDB" id="A0A8J6UKI9"/>
<keyword evidence="6" id="KW-0812">Transmembrane</keyword>
<keyword evidence="8" id="KW-1133">Transmembrane helix</keyword>
<comment type="subcellular location">
    <subcellularLocation>
        <location evidence="1">Cell inner membrane</location>
        <topology evidence="1">Single-pass membrane protein</topology>
        <orientation evidence="1">Periplasmic side</orientation>
    </subcellularLocation>
</comment>
<organism evidence="12 13">
    <name type="scientific">Pelovirga terrestris</name>
    <dbReference type="NCBI Taxonomy" id="2771352"/>
    <lineage>
        <taxon>Bacteria</taxon>
        <taxon>Pseudomonadati</taxon>
        <taxon>Thermodesulfobacteriota</taxon>
        <taxon>Desulfuromonadia</taxon>
        <taxon>Geobacterales</taxon>
        <taxon>Geobacteraceae</taxon>
        <taxon>Pelovirga</taxon>
    </lineage>
</organism>
<proteinExistence type="inferred from homology"/>
<dbReference type="Pfam" id="PF03544">
    <property type="entry name" value="TonB_C"/>
    <property type="match status" value="1"/>
</dbReference>
<keyword evidence="4" id="KW-1003">Cell membrane</keyword>
<evidence type="ECO:0000256" key="7">
    <source>
        <dbReference type="ARBA" id="ARBA00022927"/>
    </source>
</evidence>
<comment type="caution">
    <text evidence="12">The sequence shown here is derived from an EMBL/GenBank/DDBJ whole genome shotgun (WGS) entry which is preliminary data.</text>
</comment>
<comment type="similarity">
    <text evidence="2">Belongs to the TonB family.</text>
</comment>
<dbReference type="PROSITE" id="PS52015">
    <property type="entry name" value="TONB_CTD"/>
    <property type="match status" value="1"/>
</dbReference>
<sequence>MRILGFILSAAVLHVVVLVLTPDSSNQRFDDILVGVELVQRQMDSSATADTFSEGQESTATDRSEPSLPDRIDNVVAVEVATSPEPVNELIEPKRAVAMNRPAPQPIPGPYQQPLPDDTTVAATPDNNSAPVLAQVTQQAVDRHAEAEAVPVLQRSLSEQPAVRPAKAKKAESIDGIRAPLIEQVAAAPRYGYHPAPAYPRLARHRGWEGTVEFKVRVLPDGQVGEVTLISSSGYKNLDQAAHRAINRWRFTPASRAGKVVESWVVVPVHFVLDGQPRTP</sequence>
<keyword evidence="5" id="KW-0997">Cell inner membrane</keyword>
<dbReference type="InterPro" id="IPR051045">
    <property type="entry name" value="TonB-dependent_transducer"/>
</dbReference>
<dbReference type="RefSeq" id="WP_191153757.1">
    <property type="nucleotide sequence ID" value="NZ_JACWUN010000002.1"/>
</dbReference>
<feature type="compositionally biased region" description="Basic and acidic residues" evidence="10">
    <location>
        <begin position="60"/>
        <end position="71"/>
    </location>
</feature>
<gene>
    <name evidence="12" type="ORF">ICT70_02225</name>
</gene>
<dbReference type="GO" id="GO:0055085">
    <property type="term" value="P:transmembrane transport"/>
    <property type="evidence" value="ECO:0007669"/>
    <property type="project" value="InterPro"/>
</dbReference>
<keyword evidence="9" id="KW-0472">Membrane</keyword>
<feature type="compositionally biased region" description="Polar residues" evidence="10">
    <location>
        <begin position="47"/>
        <end position="59"/>
    </location>
</feature>
<evidence type="ECO:0000256" key="9">
    <source>
        <dbReference type="ARBA" id="ARBA00023136"/>
    </source>
</evidence>
<name>A0A8J6UKI9_9BACT</name>
<evidence type="ECO:0000313" key="13">
    <source>
        <dbReference type="Proteomes" id="UP000632828"/>
    </source>
</evidence>
<keyword evidence="13" id="KW-1185">Reference proteome</keyword>
<dbReference type="GO" id="GO:0015031">
    <property type="term" value="P:protein transport"/>
    <property type="evidence" value="ECO:0007669"/>
    <property type="project" value="UniProtKB-KW"/>
</dbReference>